<dbReference type="PANTHER" id="PTHR24960:SF79">
    <property type="entry name" value="PHOTOSYSTEM I IRON-SULFUR CENTER"/>
    <property type="match status" value="1"/>
</dbReference>
<dbReference type="SUPFAM" id="SSF54862">
    <property type="entry name" value="4Fe-4S ferredoxins"/>
    <property type="match status" value="1"/>
</dbReference>
<name>A0A840URJ3_9FIRM</name>
<evidence type="ECO:0000256" key="2">
    <source>
        <dbReference type="ARBA" id="ARBA00003532"/>
    </source>
</evidence>
<dbReference type="GO" id="GO:0016651">
    <property type="term" value="F:oxidoreductase activity, acting on NAD(P)H"/>
    <property type="evidence" value="ECO:0007669"/>
    <property type="project" value="UniProtKB-ARBA"/>
</dbReference>
<dbReference type="AlphaFoldDB" id="A0A840URJ3"/>
<dbReference type="Proteomes" id="UP000559117">
    <property type="component" value="Unassembled WGS sequence"/>
</dbReference>
<evidence type="ECO:0000256" key="5">
    <source>
        <dbReference type="ARBA" id="ARBA00023004"/>
    </source>
</evidence>
<evidence type="ECO:0000256" key="6">
    <source>
        <dbReference type="ARBA" id="ARBA00023014"/>
    </source>
</evidence>
<keyword evidence="6" id="KW-0411">Iron-sulfur</keyword>
<dbReference type="PROSITE" id="PS51379">
    <property type="entry name" value="4FE4S_FER_2"/>
    <property type="match status" value="2"/>
</dbReference>
<reference evidence="9 10" key="1">
    <citation type="submission" date="2020-08" db="EMBL/GenBank/DDBJ databases">
        <title>Genomic Encyclopedia of Type Strains, Phase IV (KMG-IV): sequencing the most valuable type-strain genomes for metagenomic binning, comparative biology and taxonomic classification.</title>
        <authorList>
            <person name="Goeker M."/>
        </authorList>
    </citation>
    <scope>NUCLEOTIDE SEQUENCE [LARGE SCALE GENOMIC DNA]</scope>
    <source>
        <strain evidence="9 10">DSM 24661</strain>
    </source>
</reference>
<evidence type="ECO:0000256" key="3">
    <source>
        <dbReference type="ARBA" id="ARBA00022485"/>
    </source>
</evidence>
<feature type="domain" description="4Fe-4S ferredoxin-type" evidence="8">
    <location>
        <begin position="175"/>
        <end position="199"/>
    </location>
</feature>
<dbReference type="InterPro" id="IPR026816">
    <property type="entry name" value="Flavodoxin_dom"/>
</dbReference>
<dbReference type="SUPFAM" id="SSF52218">
    <property type="entry name" value="Flavoproteins"/>
    <property type="match status" value="1"/>
</dbReference>
<dbReference type="NCBIfam" id="NF038196">
    <property type="entry name" value="ferrodoxin_EFR1"/>
    <property type="match status" value="1"/>
</dbReference>
<evidence type="ECO:0000259" key="7">
    <source>
        <dbReference type="PROSITE" id="PS50902"/>
    </source>
</evidence>
<evidence type="ECO:0000259" key="8">
    <source>
        <dbReference type="PROSITE" id="PS51379"/>
    </source>
</evidence>
<gene>
    <name evidence="9" type="ORF">HNR32_001926</name>
</gene>
<evidence type="ECO:0000256" key="4">
    <source>
        <dbReference type="ARBA" id="ARBA00022723"/>
    </source>
</evidence>
<organism evidence="9 10">
    <name type="scientific">Pectinatus brassicae</name>
    <dbReference type="NCBI Taxonomy" id="862415"/>
    <lineage>
        <taxon>Bacteria</taxon>
        <taxon>Bacillati</taxon>
        <taxon>Bacillota</taxon>
        <taxon>Negativicutes</taxon>
        <taxon>Selenomonadales</taxon>
        <taxon>Selenomonadaceae</taxon>
        <taxon>Pectinatus</taxon>
    </lineage>
</organism>
<comment type="function">
    <text evidence="2">Ferredoxins are iron-sulfur proteins that transfer electrons in a wide variety of metabolic reactions.</text>
</comment>
<dbReference type="RefSeq" id="WP_196611116.1">
    <property type="nucleotide sequence ID" value="NZ_JACHFH010000023.1"/>
</dbReference>
<keyword evidence="4" id="KW-0479">Metal-binding</keyword>
<dbReference type="InterPro" id="IPR017900">
    <property type="entry name" value="4Fe4S_Fe_S_CS"/>
</dbReference>
<keyword evidence="3" id="KW-0004">4Fe-4S</keyword>
<evidence type="ECO:0000313" key="10">
    <source>
        <dbReference type="Proteomes" id="UP000559117"/>
    </source>
</evidence>
<dbReference type="EMBL" id="JACHFH010000023">
    <property type="protein sequence ID" value="MBB5336772.1"/>
    <property type="molecule type" value="Genomic_DNA"/>
</dbReference>
<dbReference type="InterPro" id="IPR050157">
    <property type="entry name" value="PSI_iron-sulfur_center"/>
</dbReference>
<dbReference type="Gene3D" id="3.40.50.360">
    <property type="match status" value="1"/>
</dbReference>
<dbReference type="PANTHER" id="PTHR24960">
    <property type="entry name" value="PHOTOSYSTEM I IRON-SULFUR CENTER-RELATED"/>
    <property type="match status" value="1"/>
</dbReference>
<dbReference type="GO" id="GO:0046872">
    <property type="term" value="F:metal ion binding"/>
    <property type="evidence" value="ECO:0007669"/>
    <property type="project" value="UniProtKB-KW"/>
</dbReference>
<dbReference type="PROSITE" id="PS00198">
    <property type="entry name" value="4FE4S_FER_1"/>
    <property type="match status" value="2"/>
</dbReference>
<proteinExistence type="predicted"/>
<sequence length="254" mass="27989">MSIAAIFFSPTGTSKKGAEAIAQILQNDAESIDMTLNKEYKKRSFSENDVIVFGAPVYSGRMFKGVKDRLAAIEGNNTPCIVTVTYGNRDYDDALLELSDMVKAKGFIPIAGAALIGEHTYGKIQVGRPDGEDIKEDRVFAQKILAKLSAGDRSEVVFPGNIEYKNSEGSAGGKFRPLTNDNCTNCGLCAEQCPENAIDKGDYNQIDDDKCIACFRCIRICPVQAKHMETPEYMTFAAEFTKKLAQPRINEYFM</sequence>
<protein>
    <submittedName>
        <fullName evidence="9">Ferredoxin</fullName>
    </submittedName>
</protein>
<dbReference type="PROSITE" id="PS50902">
    <property type="entry name" value="FLAVODOXIN_LIKE"/>
    <property type="match status" value="1"/>
</dbReference>
<keyword evidence="10" id="KW-1185">Reference proteome</keyword>
<dbReference type="InterPro" id="IPR017896">
    <property type="entry name" value="4Fe4S_Fe-S-bd"/>
</dbReference>
<feature type="domain" description="4Fe-4S ferredoxin-type" evidence="8">
    <location>
        <begin position="202"/>
        <end position="231"/>
    </location>
</feature>
<dbReference type="GO" id="GO:0010181">
    <property type="term" value="F:FMN binding"/>
    <property type="evidence" value="ECO:0007669"/>
    <property type="project" value="InterPro"/>
</dbReference>
<keyword evidence="5" id="KW-0408">Iron</keyword>
<dbReference type="InterPro" id="IPR008254">
    <property type="entry name" value="Flavodoxin/NO_synth"/>
</dbReference>
<dbReference type="GO" id="GO:0051539">
    <property type="term" value="F:4 iron, 4 sulfur cluster binding"/>
    <property type="evidence" value="ECO:0007669"/>
    <property type="project" value="UniProtKB-KW"/>
</dbReference>
<comment type="caution">
    <text evidence="9">The sequence shown here is derived from an EMBL/GenBank/DDBJ whole genome shotgun (WGS) entry which is preliminary data.</text>
</comment>
<dbReference type="InterPro" id="IPR029039">
    <property type="entry name" value="Flavoprotein-like_sf"/>
</dbReference>
<dbReference type="InterPro" id="IPR047964">
    <property type="entry name" value="EFR1-like"/>
</dbReference>
<dbReference type="Gene3D" id="3.30.70.20">
    <property type="match status" value="1"/>
</dbReference>
<dbReference type="Pfam" id="PF12724">
    <property type="entry name" value="Flavodoxin_5"/>
    <property type="match status" value="1"/>
</dbReference>
<evidence type="ECO:0000313" key="9">
    <source>
        <dbReference type="EMBL" id="MBB5336772.1"/>
    </source>
</evidence>
<evidence type="ECO:0000256" key="1">
    <source>
        <dbReference type="ARBA" id="ARBA00001966"/>
    </source>
</evidence>
<comment type="cofactor">
    <cofactor evidence="1">
        <name>[4Fe-4S] cluster</name>
        <dbReference type="ChEBI" id="CHEBI:49883"/>
    </cofactor>
</comment>
<feature type="domain" description="Flavodoxin-like" evidence="7">
    <location>
        <begin position="3"/>
        <end position="145"/>
    </location>
</feature>
<accession>A0A840URJ3</accession>
<dbReference type="Pfam" id="PF12838">
    <property type="entry name" value="Fer4_7"/>
    <property type="match status" value="1"/>
</dbReference>